<dbReference type="RefSeq" id="WP_144631690.1">
    <property type="nucleotide sequence ID" value="NZ_BNAX01000008.1"/>
</dbReference>
<dbReference type="Pfam" id="PF03729">
    <property type="entry name" value="DUF308"/>
    <property type="match status" value="1"/>
</dbReference>
<evidence type="ECO:0000256" key="1">
    <source>
        <dbReference type="SAM" id="Phobius"/>
    </source>
</evidence>
<feature type="transmembrane region" description="Helical" evidence="1">
    <location>
        <begin position="91"/>
        <end position="109"/>
    </location>
</feature>
<dbReference type="PANTHER" id="PTHR34989:SF1">
    <property type="entry name" value="PROTEIN HDED"/>
    <property type="match status" value="1"/>
</dbReference>
<dbReference type="Proteomes" id="UP000318578">
    <property type="component" value="Unassembled WGS sequence"/>
</dbReference>
<gene>
    <name evidence="2" type="ORF">FNH06_00140</name>
</gene>
<dbReference type="GO" id="GO:0005886">
    <property type="term" value="C:plasma membrane"/>
    <property type="evidence" value="ECO:0007669"/>
    <property type="project" value="TreeGrafter"/>
</dbReference>
<evidence type="ECO:0000313" key="2">
    <source>
        <dbReference type="EMBL" id="TVT25890.1"/>
    </source>
</evidence>
<dbReference type="PANTHER" id="PTHR34989">
    <property type="entry name" value="PROTEIN HDED"/>
    <property type="match status" value="1"/>
</dbReference>
<reference evidence="2 3" key="1">
    <citation type="submission" date="2019-07" db="EMBL/GenBank/DDBJ databases">
        <title>New species of Amycolatopsis and Streptomyces.</title>
        <authorList>
            <person name="Duangmal K."/>
            <person name="Teo W.F.A."/>
            <person name="Lipun K."/>
        </authorList>
    </citation>
    <scope>NUCLEOTIDE SEQUENCE [LARGE SCALE GENOMIC DNA]</scope>
    <source>
        <strain evidence="2 3">JCM 30562</strain>
    </source>
</reference>
<comment type="caution">
    <text evidence="2">The sequence shown here is derived from an EMBL/GenBank/DDBJ whole genome shotgun (WGS) entry which is preliminary data.</text>
</comment>
<dbReference type="AlphaFoldDB" id="A0A558ANS1"/>
<feature type="transmembrane region" description="Helical" evidence="1">
    <location>
        <begin position="34"/>
        <end position="56"/>
    </location>
</feature>
<sequence>MNRTMESPWFLVVPGAVAVVAGIAIPAFPQATLGVIAFVFPVVLVVIGVFRILSAFLSPRLEHGRRRVLTGTLLVLAALLALPQADQSLHLLTLLLAAYWIISGLNEAIRVVLRGRTPERWLDLTAAVLRILAGITALVYGSVALLVLVWLLGLQLLLCGAITVWVGLDARRAASHP</sequence>
<keyword evidence="1" id="KW-0812">Transmembrane</keyword>
<evidence type="ECO:0008006" key="4">
    <source>
        <dbReference type="Google" id="ProtNLM"/>
    </source>
</evidence>
<keyword evidence="1" id="KW-1133">Transmembrane helix</keyword>
<feature type="transmembrane region" description="Helical" evidence="1">
    <location>
        <begin position="68"/>
        <end position="85"/>
    </location>
</feature>
<keyword evidence="3" id="KW-1185">Reference proteome</keyword>
<feature type="transmembrane region" description="Helical" evidence="1">
    <location>
        <begin position="9"/>
        <end position="28"/>
    </location>
</feature>
<organism evidence="2 3">
    <name type="scientific">Amycolatopsis acidiphila</name>
    <dbReference type="NCBI Taxonomy" id="715473"/>
    <lineage>
        <taxon>Bacteria</taxon>
        <taxon>Bacillati</taxon>
        <taxon>Actinomycetota</taxon>
        <taxon>Actinomycetes</taxon>
        <taxon>Pseudonocardiales</taxon>
        <taxon>Pseudonocardiaceae</taxon>
        <taxon>Amycolatopsis</taxon>
    </lineage>
</organism>
<keyword evidence="1" id="KW-0472">Membrane</keyword>
<accession>A0A558ANS1</accession>
<dbReference type="InterPro" id="IPR005325">
    <property type="entry name" value="DUF308_memb"/>
</dbReference>
<feature type="transmembrane region" description="Helical" evidence="1">
    <location>
        <begin position="121"/>
        <end position="141"/>
    </location>
</feature>
<dbReference type="InterPro" id="IPR052712">
    <property type="entry name" value="Acid_resist_chaperone_HdeD"/>
</dbReference>
<dbReference type="EMBL" id="VJZA01000001">
    <property type="protein sequence ID" value="TVT25890.1"/>
    <property type="molecule type" value="Genomic_DNA"/>
</dbReference>
<proteinExistence type="predicted"/>
<name>A0A558ANS1_9PSEU</name>
<feature type="transmembrane region" description="Helical" evidence="1">
    <location>
        <begin position="147"/>
        <end position="168"/>
    </location>
</feature>
<protein>
    <recommendedName>
        <fullName evidence="4">DUF308 domain-containing protein</fullName>
    </recommendedName>
</protein>
<evidence type="ECO:0000313" key="3">
    <source>
        <dbReference type="Proteomes" id="UP000318578"/>
    </source>
</evidence>